<dbReference type="HOGENOM" id="CLU_485247_0_0_1"/>
<reference evidence="3" key="2">
    <citation type="submission" date="2024-10" db="UniProtKB">
        <authorList>
            <consortium name="EnsemblProtists"/>
        </authorList>
    </citation>
    <scope>IDENTIFICATION</scope>
</reference>
<dbReference type="KEGG" id="ehx:EMIHUDRAFT_211465"/>
<evidence type="ECO:0000313" key="3">
    <source>
        <dbReference type="EnsemblProtists" id="EOD15313"/>
    </source>
</evidence>
<reference evidence="4" key="1">
    <citation type="journal article" date="2013" name="Nature">
        <title>Pan genome of the phytoplankton Emiliania underpins its global distribution.</title>
        <authorList>
            <person name="Read B.A."/>
            <person name="Kegel J."/>
            <person name="Klute M.J."/>
            <person name="Kuo A."/>
            <person name="Lefebvre S.C."/>
            <person name="Maumus F."/>
            <person name="Mayer C."/>
            <person name="Miller J."/>
            <person name="Monier A."/>
            <person name="Salamov A."/>
            <person name="Young J."/>
            <person name="Aguilar M."/>
            <person name="Claverie J.M."/>
            <person name="Frickenhaus S."/>
            <person name="Gonzalez K."/>
            <person name="Herman E.K."/>
            <person name="Lin Y.C."/>
            <person name="Napier J."/>
            <person name="Ogata H."/>
            <person name="Sarno A.F."/>
            <person name="Shmutz J."/>
            <person name="Schroeder D."/>
            <person name="de Vargas C."/>
            <person name="Verret F."/>
            <person name="von Dassow P."/>
            <person name="Valentin K."/>
            <person name="Van de Peer Y."/>
            <person name="Wheeler G."/>
            <person name="Dacks J.B."/>
            <person name="Delwiche C.F."/>
            <person name="Dyhrman S.T."/>
            <person name="Glockner G."/>
            <person name="John U."/>
            <person name="Richards T."/>
            <person name="Worden A.Z."/>
            <person name="Zhang X."/>
            <person name="Grigoriev I.V."/>
            <person name="Allen A.E."/>
            <person name="Bidle K."/>
            <person name="Borodovsky M."/>
            <person name="Bowler C."/>
            <person name="Brownlee C."/>
            <person name="Cock J.M."/>
            <person name="Elias M."/>
            <person name="Gladyshev V.N."/>
            <person name="Groth M."/>
            <person name="Guda C."/>
            <person name="Hadaegh A."/>
            <person name="Iglesias-Rodriguez M.D."/>
            <person name="Jenkins J."/>
            <person name="Jones B.M."/>
            <person name="Lawson T."/>
            <person name="Leese F."/>
            <person name="Lindquist E."/>
            <person name="Lobanov A."/>
            <person name="Lomsadze A."/>
            <person name="Malik S.B."/>
            <person name="Marsh M.E."/>
            <person name="Mackinder L."/>
            <person name="Mock T."/>
            <person name="Mueller-Roeber B."/>
            <person name="Pagarete A."/>
            <person name="Parker M."/>
            <person name="Probert I."/>
            <person name="Quesneville H."/>
            <person name="Raines C."/>
            <person name="Rensing S.A."/>
            <person name="Riano-Pachon D.M."/>
            <person name="Richier S."/>
            <person name="Rokitta S."/>
            <person name="Shiraiwa Y."/>
            <person name="Soanes D.M."/>
            <person name="van der Giezen M."/>
            <person name="Wahlund T.M."/>
            <person name="Williams B."/>
            <person name="Wilson W."/>
            <person name="Wolfe G."/>
            <person name="Wurch L.L."/>
        </authorList>
    </citation>
    <scope>NUCLEOTIDE SEQUENCE</scope>
</reference>
<evidence type="ECO:0000259" key="2">
    <source>
        <dbReference type="Pfam" id="PF03407"/>
    </source>
</evidence>
<feature type="region of interest" description="Disordered" evidence="1">
    <location>
        <begin position="444"/>
        <end position="463"/>
    </location>
</feature>
<dbReference type="InterPro" id="IPR053250">
    <property type="entry name" value="Glycosyltransferase_77"/>
</dbReference>
<dbReference type="GeneID" id="17261459"/>
<feature type="domain" description="Nucleotide-diphospho-sugar transferase" evidence="2">
    <location>
        <begin position="73"/>
        <end position="290"/>
    </location>
</feature>
<dbReference type="PaxDb" id="2903-EOD15313"/>
<dbReference type="eggNOG" id="ENOG502SJQR">
    <property type="taxonomic scope" value="Eukaryota"/>
</dbReference>
<dbReference type="RefSeq" id="XP_005767742.1">
    <property type="nucleotide sequence ID" value="XM_005767685.1"/>
</dbReference>
<proteinExistence type="predicted"/>
<dbReference type="AlphaFoldDB" id="A0A0D3IVM8"/>
<name>A0A0D3IVM8_EMIH1</name>
<dbReference type="Pfam" id="PF03407">
    <property type="entry name" value="Nucleotid_trans"/>
    <property type="match status" value="1"/>
</dbReference>
<keyword evidence="4" id="KW-1185">Reference proteome</keyword>
<dbReference type="PANTHER" id="PTHR46936:SF1">
    <property type="entry name" value="ARABINOSYLTRANSFERASE XEG113"/>
    <property type="match status" value="1"/>
</dbReference>
<protein>
    <recommendedName>
        <fullName evidence="2">Nucleotide-diphospho-sugar transferase domain-containing protein</fullName>
    </recommendedName>
</protein>
<dbReference type="GO" id="GO:0052636">
    <property type="term" value="F:arabinosyltransferase activity"/>
    <property type="evidence" value="ECO:0007669"/>
    <property type="project" value="TreeGrafter"/>
</dbReference>
<sequence length="591" mass="64803">MISALKVTVAAVLLPGQRDSILHVTFASSSVTELLHNWALHVQRLRFAAVVAAIDLETAAFCEELGVDAVAYLLRLGQRPVVVSDVDVAWLSDPTPMVRGTLPGLADFAHADLLASSDCVSAEWDVEDDGCFHTLIDRNTGVLVVRPNDKSAAFLGEWAERTAGAFQAWETDQTAFDDLLRGRRRGHRRASTEAEREAWLQRKKDYCGLPPTTSEESTMGQRSLRPNGVPHATGSRYLYDVCIPGVSRAFTFGIMPVSLVANGHTFFVQQLQTQTGVQPMAVHATYQFGDLADCAFGKRERFREWGLWRVPDDSLLASLAVPEHVEHVNALLRRLAAGVALGRALNRTVVLPRLYCYCDRYWARLTECTIGRQALPTQPLPFRCPMDHLLPIGGWHGAEANRLARPRCAGPTRPDGPPEEGFPYRTAAWLERLRESAPFFVSSATVRPDGGGRSDSATSRGPRHGALLAHGHTISLPAGASDVRLREAFREAAGRWSRRQPPPAVPLAASREPTLLHVSLEDAASLLGCTSEQPVLATLFQRLFSTRWCYRPEEMTEVRKTANGTVDVCVWGFELPAPPKQCASNAGGAPL</sequence>
<dbReference type="EnsemblProtists" id="EOD15313">
    <property type="protein sequence ID" value="EOD15313"/>
    <property type="gene ID" value="EMIHUDRAFT_211465"/>
</dbReference>
<dbReference type="PANTHER" id="PTHR46936">
    <property type="entry name" value="ARABINOSYLTRANSFERASE XEG113"/>
    <property type="match status" value="1"/>
</dbReference>
<dbReference type="Proteomes" id="UP000013827">
    <property type="component" value="Unassembled WGS sequence"/>
</dbReference>
<evidence type="ECO:0000256" key="1">
    <source>
        <dbReference type="SAM" id="MobiDB-lite"/>
    </source>
</evidence>
<evidence type="ECO:0000313" key="4">
    <source>
        <dbReference type="Proteomes" id="UP000013827"/>
    </source>
</evidence>
<dbReference type="OMA" id="TECTIGR"/>
<accession>A0A0D3IVM8</accession>
<organism evidence="3 4">
    <name type="scientific">Emiliania huxleyi (strain CCMP1516)</name>
    <dbReference type="NCBI Taxonomy" id="280463"/>
    <lineage>
        <taxon>Eukaryota</taxon>
        <taxon>Haptista</taxon>
        <taxon>Haptophyta</taxon>
        <taxon>Prymnesiophyceae</taxon>
        <taxon>Isochrysidales</taxon>
        <taxon>Noelaerhabdaceae</taxon>
        <taxon>Emiliania</taxon>
    </lineage>
</organism>
<dbReference type="GO" id="GO:0005794">
    <property type="term" value="C:Golgi apparatus"/>
    <property type="evidence" value="ECO:0007669"/>
    <property type="project" value="TreeGrafter"/>
</dbReference>
<dbReference type="InterPro" id="IPR005069">
    <property type="entry name" value="Nucl-diP-sugar_transferase"/>
</dbReference>